<dbReference type="AlphaFoldDB" id="A0A914RLA1"/>
<organism evidence="1 2">
    <name type="scientific">Parascaris equorum</name>
    <name type="common">Equine roundworm</name>
    <dbReference type="NCBI Taxonomy" id="6256"/>
    <lineage>
        <taxon>Eukaryota</taxon>
        <taxon>Metazoa</taxon>
        <taxon>Ecdysozoa</taxon>
        <taxon>Nematoda</taxon>
        <taxon>Chromadorea</taxon>
        <taxon>Rhabditida</taxon>
        <taxon>Spirurina</taxon>
        <taxon>Ascaridomorpha</taxon>
        <taxon>Ascaridoidea</taxon>
        <taxon>Ascarididae</taxon>
        <taxon>Parascaris</taxon>
    </lineage>
</organism>
<keyword evidence="1" id="KW-1185">Reference proteome</keyword>
<dbReference type="WBParaSite" id="PEQ_0000728901-mRNA-1">
    <property type="protein sequence ID" value="PEQ_0000728901-mRNA-1"/>
    <property type="gene ID" value="PEQ_0000728901"/>
</dbReference>
<reference evidence="2" key="1">
    <citation type="submission" date="2022-11" db="UniProtKB">
        <authorList>
            <consortium name="WormBaseParasite"/>
        </authorList>
    </citation>
    <scope>IDENTIFICATION</scope>
</reference>
<protein>
    <submittedName>
        <fullName evidence="2">Uncharacterized protein</fullName>
    </submittedName>
</protein>
<sequence length="101" mass="11583">MIGEEPGQVQHAFGLVKAKVGYIAYEDDDFMKPSLHYETLISCSLTSSHYACIVLGLIRFGGRYETREKGRRTGIKLLNYYRSCIFISGFFLKDDVKLRIH</sequence>
<name>A0A914RLA1_PAREQ</name>
<accession>A0A914RLA1</accession>
<dbReference type="Proteomes" id="UP000887564">
    <property type="component" value="Unplaced"/>
</dbReference>
<evidence type="ECO:0000313" key="1">
    <source>
        <dbReference type="Proteomes" id="UP000887564"/>
    </source>
</evidence>
<evidence type="ECO:0000313" key="2">
    <source>
        <dbReference type="WBParaSite" id="PEQ_0000728901-mRNA-1"/>
    </source>
</evidence>
<proteinExistence type="predicted"/>